<comment type="caution">
    <text evidence="2">The sequence shown here is derived from an EMBL/GenBank/DDBJ whole genome shotgun (WGS) entry which is preliminary data.</text>
</comment>
<proteinExistence type="predicted"/>
<sequence>MLRLTSETHRKGPAVPECSRFLLGLALVLTIISDGVMNNEFTALSTMITANSNPSALQQLATFAAMEDVAEEEHLDWGSTGRLVQKQTRSMAKPRNASPPDPTSLGSLSSHTHSRTDSETTLSDGLSKSFTDMSTNVAVGTSSAASSSCSRRRPHRRHHRRSGAVSDVSSSDDTTAALSASRPVHSYQMWTQFHVMEMAYSTGSNNFVHITERFVEYQQMFPIIYRCDLSKVECPYEPELLAFPTVGLASSSRWACQNCGKKHNVVRENCVRCRSPGKYTKLFIGQAVKEVGCTGSLVRFLYATHPDIVIHRADCHHSDADASQRGKGCASIYVGREDAALLQQKLHHNAFFDVDSVTKELVVYYVYTEQQQWLHSYAEHRNSLPAKRPLFLPVSPLVVEGSSSSSAPERRFVGHGQRCRHDRGHDSMTLFSAQKVH</sequence>
<gene>
    <name evidence="2" type="ORF">LtaPh_1210700</name>
</gene>
<dbReference type="Proteomes" id="UP000419144">
    <property type="component" value="Unassembled WGS sequence"/>
</dbReference>
<feature type="compositionally biased region" description="Low complexity" evidence="1">
    <location>
        <begin position="163"/>
        <end position="177"/>
    </location>
</feature>
<reference evidence="2" key="1">
    <citation type="submission" date="2019-11" db="EMBL/GenBank/DDBJ databases">
        <title>Leishmania tarentolae CDS.</title>
        <authorList>
            <person name="Goto Y."/>
            <person name="Yamagishi J."/>
        </authorList>
    </citation>
    <scope>NUCLEOTIDE SEQUENCE [LARGE SCALE GENOMIC DNA]</scope>
    <source>
        <strain evidence="2">Parrot Tar II</strain>
    </source>
</reference>
<keyword evidence="3" id="KW-1185">Reference proteome</keyword>
<accession>A0A640KAV9</accession>
<dbReference type="AlphaFoldDB" id="A0A640KAV9"/>
<evidence type="ECO:0000313" key="3">
    <source>
        <dbReference type="Proteomes" id="UP000419144"/>
    </source>
</evidence>
<feature type="region of interest" description="Disordered" evidence="1">
    <location>
        <begin position="402"/>
        <end position="424"/>
    </location>
</feature>
<feature type="region of interest" description="Disordered" evidence="1">
    <location>
        <begin position="74"/>
        <end position="177"/>
    </location>
</feature>
<feature type="compositionally biased region" description="Basic residues" evidence="1">
    <location>
        <begin position="150"/>
        <end position="162"/>
    </location>
</feature>
<dbReference type="PANTHER" id="PTHR37561">
    <property type="entry name" value="F-BOX DOMAIN-CONTAINING PROTEIN"/>
    <property type="match status" value="1"/>
</dbReference>
<organism evidence="2 3">
    <name type="scientific">Leishmania tarentolae</name>
    <name type="common">Sauroleishmania tarentolae</name>
    <dbReference type="NCBI Taxonomy" id="5689"/>
    <lineage>
        <taxon>Eukaryota</taxon>
        <taxon>Discoba</taxon>
        <taxon>Euglenozoa</taxon>
        <taxon>Kinetoplastea</taxon>
        <taxon>Metakinetoplastina</taxon>
        <taxon>Trypanosomatida</taxon>
        <taxon>Trypanosomatidae</taxon>
        <taxon>Leishmaniinae</taxon>
        <taxon>Leishmania</taxon>
        <taxon>lizard Leishmania</taxon>
    </lineage>
</organism>
<dbReference type="OrthoDB" id="271917at2759"/>
<feature type="compositionally biased region" description="Polar residues" evidence="1">
    <location>
        <begin position="119"/>
        <end position="141"/>
    </location>
</feature>
<dbReference type="PANTHER" id="PTHR37561:SF3">
    <property type="entry name" value="F-BOX DOMAIN-CONTAINING PROTEIN"/>
    <property type="match status" value="1"/>
</dbReference>
<name>A0A640KAV9_LEITA</name>
<evidence type="ECO:0000313" key="2">
    <source>
        <dbReference type="EMBL" id="GET86836.1"/>
    </source>
</evidence>
<dbReference type="VEuPathDB" id="TriTrypDB:LtaPh_1210700"/>
<evidence type="ECO:0000256" key="1">
    <source>
        <dbReference type="SAM" id="MobiDB-lite"/>
    </source>
</evidence>
<dbReference type="EMBL" id="BLBS01000016">
    <property type="protein sequence ID" value="GET86836.1"/>
    <property type="molecule type" value="Genomic_DNA"/>
</dbReference>
<protein>
    <submittedName>
        <fullName evidence="2">Uncharacterized protein</fullName>
    </submittedName>
</protein>